<keyword evidence="8" id="KW-1185">Reference proteome</keyword>
<dbReference type="PANTHER" id="PTHR37422:SF13">
    <property type="entry name" value="LIPOPOLYSACCHARIDE BIOSYNTHESIS PROTEIN PA4999-RELATED"/>
    <property type="match status" value="1"/>
</dbReference>
<evidence type="ECO:0000256" key="1">
    <source>
        <dbReference type="ARBA" id="ARBA00004141"/>
    </source>
</evidence>
<dbReference type="PANTHER" id="PTHR37422">
    <property type="entry name" value="TEICHURONIC ACID BIOSYNTHESIS PROTEIN TUAE"/>
    <property type="match status" value="1"/>
</dbReference>
<feature type="transmembrane region" description="Helical" evidence="5">
    <location>
        <begin position="244"/>
        <end position="263"/>
    </location>
</feature>
<proteinExistence type="predicted"/>
<dbReference type="EMBL" id="AP025591">
    <property type="protein sequence ID" value="BDG02304.1"/>
    <property type="molecule type" value="Genomic_DNA"/>
</dbReference>
<feature type="transmembrane region" description="Helical" evidence="5">
    <location>
        <begin position="372"/>
        <end position="405"/>
    </location>
</feature>
<evidence type="ECO:0000259" key="6">
    <source>
        <dbReference type="Pfam" id="PF04932"/>
    </source>
</evidence>
<evidence type="ECO:0000313" key="7">
    <source>
        <dbReference type="EMBL" id="BDG02304.1"/>
    </source>
</evidence>
<dbReference type="RefSeq" id="WP_248359843.1">
    <property type="nucleotide sequence ID" value="NZ_AP025591.1"/>
</dbReference>
<reference evidence="8" key="1">
    <citation type="journal article" date="2022" name="Int. J. Syst. Evol. Microbiol.">
        <title>Anaeromyxobacter oryzae sp. nov., Anaeromyxobacter diazotrophicus sp. nov. and Anaeromyxobacter paludicola sp. nov., isolated from paddy soils.</title>
        <authorList>
            <person name="Itoh H."/>
            <person name="Xu Z."/>
            <person name="Mise K."/>
            <person name="Masuda Y."/>
            <person name="Ushijima N."/>
            <person name="Hayakawa C."/>
            <person name="Shiratori Y."/>
            <person name="Senoo K."/>
        </authorList>
    </citation>
    <scope>NUCLEOTIDE SEQUENCE [LARGE SCALE GENOMIC DNA]</scope>
    <source>
        <strain evidence="8">Red232</strain>
    </source>
</reference>
<feature type="transmembrane region" description="Helical" evidence="5">
    <location>
        <begin position="64"/>
        <end position="85"/>
    </location>
</feature>
<dbReference type="Pfam" id="PF04932">
    <property type="entry name" value="Wzy_C"/>
    <property type="match status" value="1"/>
</dbReference>
<dbReference type="Proteomes" id="UP001162891">
    <property type="component" value="Chromosome"/>
</dbReference>
<organism evidence="7 8">
    <name type="scientific">Anaeromyxobacter oryzae</name>
    <dbReference type="NCBI Taxonomy" id="2918170"/>
    <lineage>
        <taxon>Bacteria</taxon>
        <taxon>Pseudomonadati</taxon>
        <taxon>Myxococcota</taxon>
        <taxon>Myxococcia</taxon>
        <taxon>Myxococcales</taxon>
        <taxon>Cystobacterineae</taxon>
        <taxon>Anaeromyxobacteraceae</taxon>
        <taxon>Anaeromyxobacter</taxon>
    </lineage>
</organism>
<keyword evidence="2 5" id="KW-0812">Transmembrane</keyword>
<feature type="transmembrane region" description="Helical" evidence="5">
    <location>
        <begin position="124"/>
        <end position="143"/>
    </location>
</feature>
<dbReference type="InterPro" id="IPR051533">
    <property type="entry name" value="WaaL-like"/>
</dbReference>
<evidence type="ECO:0000313" key="8">
    <source>
        <dbReference type="Proteomes" id="UP001162891"/>
    </source>
</evidence>
<keyword evidence="4 5" id="KW-0472">Membrane</keyword>
<feature type="domain" description="O-antigen ligase-related" evidence="6">
    <location>
        <begin position="208"/>
        <end position="348"/>
    </location>
</feature>
<dbReference type="InterPro" id="IPR007016">
    <property type="entry name" value="O-antigen_ligase-rel_domated"/>
</dbReference>
<comment type="subcellular location">
    <subcellularLocation>
        <location evidence="1">Membrane</location>
        <topology evidence="1">Multi-pass membrane protein</topology>
    </subcellularLocation>
</comment>
<protein>
    <recommendedName>
        <fullName evidence="6">O-antigen ligase-related domain-containing protein</fullName>
    </recommendedName>
</protein>
<gene>
    <name evidence="7" type="ORF">AMOR_13000</name>
</gene>
<name>A0ABN6MMQ0_9BACT</name>
<sequence length="413" mass="43129">MTLFRPAAHALVLVLVPASLIWWPIGVIPGLGTITISDAILITLWALTALGVGAARHLGWRARTAIGIALLPLAVGGLGALAAWLSSGSPGDAALELSLHLKKYGLAAVLPLALVVFPVRRLAAAVRVVIVCTLLASSLAVIFPELADRLPLAARIQEDDPEFEEGRSVGLGSNPNDFAYTSMGLAVLDLALARRRRGALAWAGDAIVLASAGFNVVASASRSGMLAAAAATAYLLVRWRGAPVARIAIAGMLAVAVVLGLRYDDAFAERTVRFFRQGAGEANLAGRLAAQRSALATAVEHPLGVGSRHTIPAMTPHLAGYGNYLGTTDSLYMDTLLASGFLGLVALLLLLRRGWLLISRCDDGRRRVLLQAGFIAFLTAGLASVSPASFFVAPTFFLLVAVSTLEPSVPQLS</sequence>
<feature type="transmembrane region" description="Helical" evidence="5">
    <location>
        <begin position="7"/>
        <end position="25"/>
    </location>
</feature>
<evidence type="ECO:0000256" key="5">
    <source>
        <dbReference type="SAM" id="Phobius"/>
    </source>
</evidence>
<feature type="transmembrane region" description="Helical" evidence="5">
    <location>
        <begin position="31"/>
        <end position="52"/>
    </location>
</feature>
<keyword evidence="3 5" id="KW-1133">Transmembrane helix</keyword>
<feature type="transmembrane region" description="Helical" evidence="5">
    <location>
        <begin position="97"/>
        <end position="117"/>
    </location>
</feature>
<evidence type="ECO:0000256" key="2">
    <source>
        <dbReference type="ARBA" id="ARBA00022692"/>
    </source>
</evidence>
<evidence type="ECO:0000256" key="4">
    <source>
        <dbReference type="ARBA" id="ARBA00023136"/>
    </source>
</evidence>
<feature type="transmembrane region" description="Helical" evidence="5">
    <location>
        <begin position="331"/>
        <end position="351"/>
    </location>
</feature>
<evidence type="ECO:0000256" key="3">
    <source>
        <dbReference type="ARBA" id="ARBA00022989"/>
    </source>
</evidence>
<accession>A0ABN6MMQ0</accession>